<dbReference type="GO" id="GO:0043565">
    <property type="term" value="F:sequence-specific DNA binding"/>
    <property type="evidence" value="ECO:0007669"/>
    <property type="project" value="TreeGrafter"/>
</dbReference>
<evidence type="ECO:0000256" key="3">
    <source>
        <dbReference type="ARBA" id="ARBA00023125"/>
    </source>
</evidence>
<dbReference type="SUPFAM" id="SSF53850">
    <property type="entry name" value="Periplasmic binding protein-like II"/>
    <property type="match status" value="1"/>
</dbReference>
<protein>
    <submittedName>
        <fullName evidence="6">LysR family transcriptional regulator</fullName>
    </submittedName>
</protein>
<sequence>MNNVSWRGIRAFIHVAELGSFTAAAEALGGSKANISQLVTDLENALGVQLLFRTTRQLRLTEIGDGYYQRCKGAMQQLDSAAEWATESRSELKGRIRMNSVGGPIGEELIAPLVMSFQKQYPNITVELDFSNLQVDLLGEQYDLVLRVGALPDSTLVARHLCNLSTRYVASPDFLDQHGPIERPEDLADLPLIYGSVEHWILKKGSEQRVIHTSTNQGMKAATGRTMRQAALAGLGVTRLTDVYCHADLASNKLIDVLPDWAEETPLSLVCPPTKFHLQRVKTLMDWIIERFSKGY</sequence>
<dbReference type="InterPro" id="IPR005119">
    <property type="entry name" value="LysR_subst-bd"/>
</dbReference>
<dbReference type="KEGG" id="vvl:VV93_v1c44540"/>
<dbReference type="InterPro" id="IPR036388">
    <property type="entry name" value="WH-like_DNA-bd_sf"/>
</dbReference>
<dbReference type="Gene3D" id="1.10.10.10">
    <property type="entry name" value="Winged helix-like DNA-binding domain superfamily/Winged helix DNA-binding domain"/>
    <property type="match status" value="1"/>
</dbReference>
<keyword evidence="2" id="KW-0805">Transcription regulation</keyword>
<organism evidence="6 7">
    <name type="scientific">Vibrio vulnificus</name>
    <dbReference type="NCBI Taxonomy" id="672"/>
    <lineage>
        <taxon>Bacteria</taxon>
        <taxon>Pseudomonadati</taxon>
        <taxon>Pseudomonadota</taxon>
        <taxon>Gammaproteobacteria</taxon>
        <taxon>Vibrionales</taxon>
        <taxon>Vibrionaceae</taxon>
        <taxon>Vibrio</taxon>
    </lineage>
</organism>
<dbReference type="AlphaFoldDB" id="A0A2S3QYB5"/>
<dbReference type="FunFam" id="1.10.10.10:FF:000001">
    <property type="entry name" value="LysR family transcriptional regulator"/>
    <property type="match status" value="1"/>
</dbReference>
<gene>
    <name evidence="6" type="ORF">CRN52_19640</name>
</gene>
<comment type="similarity">
    <text evidence="1">Belongs to the LysR transcriptional regulatory family.</text>
</comment>
<dbReference type="SUPFAM" id="SSF46785">
    <property type="entry name" value="Winged helix' DNA-binding domain"/>
    <property type="match status" value="1"/>
</dbReference>
<name>A0A2S3QYB5_VIBVL</name>
<dbReference type="GO" id="GO:0006351">
    <property type="term" value="P:DNA-templated transcription"/>
    <property type="evidence" value="ECO:0007669"/>
    <property type="project" value="TreeGrafter"/>
</dbReference>
<reference evidence="6 7" key="1">
    <citation type="journal article" date="2018" name="Front. Microbiol.">
        <title>Phylogeny of Vibrio vulnificus from the Analysis of the Core-Genome: Implications for Intra-Species Taxonomy.</title>
        <authorList>
            <person name="Roig F.J."/>
            <person name="Gonzalez-Candelas F."/>
            <person name="Sanjuan E."/>
            <person name="Fouz B."/>
            <person name="Feil E.J."/>
            <person name="Llorens C."/>
            <person name="Baker-Austin C."/>
            <person name="Oliver J.D."/>
            <person name="Danin-Poleg Y."/>
            <person name="Gibas C.J."/>
            <person name="Kashi Y."/>
            <person name="Gulig P.A."/>
            <person name="Morrison S.S."/>
            <person name="Amaro C."/>
        </authorList>
    </citation>
    <scope>NUCLEOTIDE SEQUENCE [LARGE SCALE GENOMIC DNA]</scope>
    <source>
        <strain evidence="6 7">CECT4608</strain>
    </source>
</reference>
<evidence type="ECO:0000313" key="6">
    <source>
        <dbReference type="EMBL" id="POB43941.1"/>
    </source>
</evidence>
<dbReference type="EMBL" id="PDGH01000126">
    <property type="protein sequence ID" value="POB43941.1"/>
    <property type="molecule type" value="Genomic_DNA"/>
</dbReference>
<dbReference type="InterPro" id="IPR036390">
    <property type="entry name" value="WH_DNA-bd_sf"/>
</dbReference>
<proteinExistence type="inferred from homology"/>
<evidence type="ECO:0000313" key="7">
    <source>
        <dbReference type="Proteomes" id="UP000237466"/>
    </source>
</evidence>
<dbReference type="PROSITE" id="PS50931">
    <property type="entry name" value="HTH_LYSR"/>
    <property type="match status" value="1"/>
</dbReference>
<dbReference type="InterPro" id="IPR058163">
    <property type="entry name" value="LysR-type_TF_proteobact-type"/>
</dbReference>
<dbReference type="RefSeq" id="WP_040111138.1">
    <property type="nucleotide sequence ID" value="NZ_CP009262.1"/>
</dbReference>
<accession>A0A2S3QYB5</accession>
<evidence type="ECO:0000256" key="4">
    <source>
        <dbReference type="ARBA" id="ARBA00023163"/>
    </source>
</evidence>
<dbReference type="Gene3D" id="3.40.190.290">
    <property type="match status" value="1"/>
</dbReference>
<dbReference type="CDD" id="cd08422">
    <property type="entry name" value="PBP2_CrgA_like"/>
    <property type="match status" value="1"/>
</dbReference>
<dbReference type="Pfam" id="PF03466">
    <property type="entry name" value="LysR_substrate"/>
    <property type="match status" value="1"/>
</dbReference>
<keyword evidence="4" id="KW-0804">Transcription</keyword>
<dbReference type="GO" id="GO:0003700">
    <property type="term" value="F:DNA-binding transcription factor activity"/>
    <property type="evidence" value="ECO:0007669"/>
    <property type="project" value="InterPro"/>
</dbReference>
<comment type="caution">
    <text evidence="6">The sequence shown here is derived from an EMBL/GenBank/DDBJ whole genome shotgun (WGS) entry which is preliminary data.</text>
</comment>
<dbReference type="Pfam" id="PF00126">
    <property type="entry name" value="HTH_1"/>
    <property type="match status" value="1"/>
</dbReference>
<evidence type="ECO:0000259" key="5">
    <source>
        <dbReference type="PROSITE" id="PS50931"/>
    </source>
</evidence>
<dbReference type="Proteomes" id="UP000237466">
    <property type="component" value="Unassembled WGS sequence"/>
</dbReference>
<keyword evidence="3" id="KW-0238">DNA-binding</keyword>
<dbReference type="PANTHER" id="PTHR30537:SF5">
    <property type="entry name" value="HTH-TYPE TRANSCRIPTIONAL ACTIVATOR TTDR-RELATED"/>
    <property type="match status" value="1"/>
</dbReference>
<feature type="domain" description="HTH lysR-type" evidence="5">
    <location>
        <begin position="4"/>
        <end position="61"/>
    </location>
</feature>
<dbReference type="InterPro" id="IPR000847">
    <property type="entry name" value="LysR_HTH_N"/>
</dbReference>
<evidence type="ECO:0000256" key="1">
    <source>
        <dbReference type="ARBA" id="ARBA00009437"/>
    </source>
</evidence>
<evidence type="ECO:0000256" key="2">
    <source>
        <dbReference type="ARBA" id="ARBA00023015"/>
    </source>
</evidence>
<dbReference type="PANTHER" id="PTHR30537">
    <property type="entry name" value="HTH-TYPE TRANSCRIPTIONAL REGULATOR"/>
    <property type="match status" value="1"/>
</dbReference>